<dbReference type="InterPro" id="IPR014710">
    <property type="entry name" value="RmlC-like_jellyroll"/>
</dbReference>
<dbReference type="InterPro" id="IPR052535">
    <property type="entry name" value="Bacilysin_H2HPP_isomerase"/>
</dbReference>
<reference evidence="3" key="1">
    <citation type="journal article" date="2019" name="Int. J. Syst. Evol. Microbiol.">
        <title>The Global Catalogue of Microorganisms (GCM) 10K type strain sequencing project: providing services to taxonomists for standard genome sequencing and annotation.</title>
        <authorList>
            <consortium name="The Broad Institute Genomics Platform"/>
            <consortium name="The Broad Institute Genome Sequencing Center for Infectious Disease"/>
            <person name="Wu L."/>
            <person name="Ma J."/>
        </authorList>
    </citation>
    <scope>NUCLEOTIDE SEQUENCE [LARGE SCALE GENOMIC DNA]</scope>
    <source>
        <strain evidence="3">JCM 9651</strain>
    </source>
</reference>
<dbReference type="Pfam" id="PF07883">
    <property type="entry name" value="Cupin_2"/>
    <property type="match status" value="1"/>
</dbReference>
<protein>
    <recommendedName>
        <fullName evidence="1">Cupin type-2 domain-containing protein</fullName>
    </recommendedName>
</protein>
<gene>
    <name evidence="2" type="ORF">GCM10020367_40150</name>
</gene>
<dbReference type="PANTHER" id="PTHR40112:SF1">
    <property type="entry name" value="H2HPP ISOMERASE"/>
    <property type="match status" value="1"/>
</dbReference>
<dbReference type="SUPFAM" id="SSF51182">
    <property type="entry name" value="RmlC-like cupins"/>
    <property type="match status" value="1"/>
</dbReference>
<dbReference type="InterPro" id="IPR019587">
    <property type="entry name" value="Polyketide_cyclase/dehydratase"/>
</dbReference>
<proteinExistence type="predicted"/>
<organism evidence="2 3">
    <name type="scientific">Streptomyces sannanensis</name>
    <dbReference type="NCBI Taxonomy" id="285536"/>
    <lineage>
        <taxon>Bacteria</taxon>
        <taxon>Bacillati</taxon>
        <taxon>Actinomycetota</taxon>
        <taxon>Actinomycetes</taxon>
        <taxon>Kitasatosporales</taxon>
        <taxon>Streptomycetaceae</taxon>
        <taxon>Streptomyces</taxon>
    </lineage>
</organism>
<dbReference type="SUPFAM" id="SSF55961">
    <property type="entry name" value="Bet v1-like"/>
    <property type="match status" value="1"/>
</dbReference>
<dbReference type="InterPro" id="IPR011051">
    <property type="entry name" value="RmlC_Cupin_sf"/>
</dbReference>
<keyword evidence="3" id="KW-1185">Reference proteome</keyword>
<evidence type="ECO:0000313" key="2">
    <source>
        <dbReference type="EMBL" id="GAA3374814.1"/>
    </source>
</evidence>
<accession>A0ABP6SF29</accession>
<dbReference type="Pfam" id="PF10604">
    <property type="entry name" value="Polyketide_cyc2"/>
    <property type="match status" value="1"/>
</dbReference>
<evidence type="ECO:0000313" key="3">
    <source>
        <dbReference type="Proteomes" id="UP001499990"/>
    </source>
</evidence>
<comment type="caution">
    <text evidence="2">The sequence shown here is derived from an EMBL/GenBank/DDBJ whole genome shotgun (WGS) entry which is preliminary data.</text>
</comment>
<name>A0ABP6SF29_9ACTN</name>
<feature type="domain" description="Cupin type-2" evidence="1">
    <location>
        <begin position="197"/>
        <end position="267"/>
    </location>
</feature>
<dbReference type="Proteomes" id="UP001499990">
    <property type="component" value="Unassembled WGS sequence"/>
</dbReference>
<evidence type="ECO:0000259" key="1">
    <source>
        <dbReference type="Pfam" id="PF07883"/>
    </source>
</evidence>
<dbReference type="Gene3D" id="2.60.120.10">
    <property type="entry name" value="Jelly Rolls"/>
    <property type="match status" value="1"/>
</dbReference>
<dbReference type="EMBL" id="BAAAYL010000001">
    <property type="protein sequence ID" value="GAA3374814.1"/>
    <property type="molecule type" value="Genomic_DNA"/>
</dbReference>
<dbReference type="PANTHER" id="PTHR40112">
    <property type="entry name" value="H2HPP ISOMERASE"/>
    <property type="match status" value="1"/>
</dbReference>
<dbReference type="InterPro" id="IPR023393">
    <property type="entry name" value="START-like_dom_sf"/>
</dbReference>
<dbReference type="Gene3D" id="3.30.530.20">
    <property type="match status" value="1"/>
</dbReference>
<dbReference type="RefSeq" id="WP_345039547.1">
    <property type="nucleotide sequence ID" value="NZ_BAAAYL010000001.1"/>
</dbReference>
<dbReference type="InterPro" id="IPR013096">
    <property type="entry name" value="Cupin_2"/>
</dbReference>
<sequence>MTLTEITESVHVDAPPDVVWALVTDVPRHTLLAGPKSVTKSIEFDGPLELGARWVSHEKFGLQKFDAPSEVTLLDEGHDFGWVSYLPMKEEKRGAGGRAYWDYHLEPEDGGTRLGHHMRVEEPGEGARGLKTMYRVLNLPKKQREAIRTSLANIKSAAEAEQQVRSVTPADLRAGPPTPGMDRQEAFATEGMWSGLARTEPGMVSGWHHHGEYETTLYVLSGALKLEFGPDGSQTVEAGPGDFVRVPKRVVHREINPSEEPADLVVVRAGHGGTTFPADGPSPTGQA</sequence>